<dbReference type="PROSITE" id="PS51186">
    <property type="entry name" value="GNAT"/>
    <property type="match status" value="1"/>
</dbReference>
<evidence type="ECO:0000259" key="1">
    <source>
        <dbReference type="PROSITE" id="PS51186"/>
    </source>
</evidence>
<dbReference type="OrthoDB" id="87541at2"/>
<sequence>MGSITIEVIQDGNIEMCWPLCDELMAFQKSKASIAPEVFDTMNFDNRMKRSYERAAESQVVVVKDDGVPVGYVFSTIDEINNRQSAIPEWAPVQDPAVSKGFYPDWDCLPSKVGTLNNLYLRDGYRDKGLGSKLFNLSMDWLESFPDVDLVFVYVSNGNDDALNFYLSRGFAFSHDVFGGFIKALYRTSRRK</sequence>
<organism evidence="2 3">
    <name type="scientific">Paenibacillus montanisoli</name>
    <dbReference type="NCBI Taxonomy" id="2081970"/>
    <lineage>
        <taxon>Bacteria</taxon>
        <taxon>Bacillati</taxon>
        <taxon>Bacillota</taxon>
        <taxon>Bacilli</taxon>
        <taxon>Bacillales</taxon>
        <taxon>Paenibacillaceae</taxon>
        <taxon>Paenibacillus</taxon>
    </lineage>
</organism>
<dbReference type="EMBL" id="QLUW01000005">
    <property type="protein sequence ID" value="RAP74193.1"/>
    <property type="molecule type" value="Genomic_DNA"/>
</dbReference>
<dbReference type="AlphaFoldDB" id="A0A328TXA5"/>
<name>A0A328TXA5_9BACL</name>
<accession>A0A328TXA5</accession>
<keyword evidence="3" id="KW-1185">Reference proteome</keyword>
<dbReference type="Proteomes" id="UP000249260">
    <property type="component" value="Unassembled WGS sequence"/>
</dbReference>
<evidence type="ECO:0000313" key="2">
    <source>
        <dbReference type="EMBL" id="RAP74193.1"/>
    </source>
</evidence>
<feature type="domain" description="N-acetyltransferase" evidence="1">
    <location>
        <begin position="4"/>
        <end position="192"/>
    </location>
</feature>
<gene>
    <name evidence="2" type="ORF">DL346_24330</name>
</gene>
<dbReference type="Pfam" id="PF00583">
    <property type="entry name" value="Acetyltransf_1"/>
    <property type="match status" value="1"/>
</dbReference>
<reference evidence="2 3" key="1">
    <citation type="submission" date="2018-06" db="EMBL/GenBank/DDBJ databases">
        <title>Paenibacillus montanisoli sp. nov., isolated from mountain area soil.</title>
        <authorList>
            <person name="Wu M."/>
        </authorList>
    </citation>
    <scope>NUCLEOTIDE SEQUENCE [LARGE SCALE GENOMIC DNA]</scope>
    <source>
        <strain evidence="2 3">RA17</strain>
    </source>
</reference>
<dbReference type="GO" id="GO:0016747">
    <property type="term" value="F:acyltransferase activity, transferring groups other than amino-acyl groups"/>
    <property type="evidence" value="ECO:0007669"/>
    <property type="project" value="InterPro"/>
</dbReference>
<comment type="caution">
    <text evidence="2">The sequence shown here is derived from an EMBL/GenBank/DDBJ whole genome shotgun (WGS) entry which is preliminary data.</text>
</comment>
<dbReference type="InterPro" id="IPR000182">
    <property type="entry name" value="GNAT_dom"/>
</dbReference>
<dbReference type="SUPFAM" id="SSF55729">
    <property type="entry name" value="Acyl-CoA N-acyltransferases (Nat)"/>
    <property type="match status" value="1"/>
</dbReference>
<dbReference type="Gene3D" id="3.40.630.30">
    <property type="match status" value="1"/>
</dbReference>
<evidence type="ECO:0000313" key="3">
    <source>
        <dbReference type="Proteomes" id="UP000249260"/>
    </source>
</evidence>
<dbReference type="InterPro" id="IPR016181">
    <property type="entry name" value="Acyl_CoA_acyltransferase"/>
</dbReference>
<keyword evidence="2" id="KW-0808">Transferase</keyword>
<protein>
    <submittedName>
        <fullName evidence="2">GNAT family N-acetyltransferase</fullName>
    </submittedName>
</protein>
<proteinExistence type="predicted"/>